<dbReference type="Proteomes" id="UP000603295">
    <property type="component" value="Unassembled WGS sequence"/>
</dbReference>
<dbReference type="RefSeq" id="WP_153710107.1">
    <property type="nucleotide sequence ID" value="NZ_BMDS01000003.1"/>
</dbReference>
<accession>A0ABQ2C8V8</accession>
<evidence type="ECO:0000313" key="2">
    <source>
        <dbReference type="Proteomes" id="UP000603295"/>
    </source>
</evidence>
<evidence type="ECO:0000313" key="1">
    <source>
        <dbReference type="EMBL" id="GGI63204.1"/>
    </source>
</evidence>
<dbReference type="Gene3D" id="1.10.1220.10">
    <property type="entry name" value="Met repressor-like"/>
    <property type="match status" value="1"/>
</dbReference>
<keyword evidence="2" id="KW-1185">Reference proteome</keyword>
<sequence>MMNTIARKNKKVQVNVERNLANEAEDIMNEIGLNPTVVINALYKEIVATGRIPLSFSLTPEQQTALRIRLLSKDKPEKEINSEEEMKEFFDED</sequence>
<gene>
    <name evidence="1" type="primary">orf1</name>
    <name evidence="1" type="ORF">GCM10011459_10380</name>
</gene>
<dbReference type="InterPro" id="IPR007337">
    <property type="entry name" value="RelB/DinJ"/>
</dbReference>
<dbReference type="EMBL" id="BMDS01000003">
    <property type="protein sequence ID" value="GGI63204.1"/>
    <property type="molecule type" value="Genomic_DNA"/>
</dbReference>
<name>A0ABQ2C8V8_9LACO</name>
<dbReference type="InterPro" id="IPR013321">
    <property type="entry name" value="Arc_rbn_hlx_hlx"/>
</dbReference>
<protein>
    <submittedName>
        <fullName evidence="1">DNA-damage-inducible protein J</fullName>
    </submittedName>
</protein>
<comment type="caution">
    <text evidence="1">The sequence shown here is derived from an EMBL/GenBank/DDBJ whole genome shotgun (WGS) entry which is preliminary data.</text>
</comment>
<reference evidence="2" key="1">
    <citation type="journal article" date="2019" name="Int. J. Syst. Evol. Microbiol.">
        <title>The Global Catalogue of Microorganisms (GCM) 10K type strain sequencing project: providing services to taxonomists for standard genome sequencing and annotation.</title>
        <authorList>
            <consortium name="The Broad Institute Genomics Platform"/>
            <consortium name="The Broad Institute Genome Sequencing Center for Infectious Disease"/>
            <person name="Wu L."/>
            <person name="Ma J."/>
        </authorList>
    </citation>
    <scope>NUCLEOTIDE SEQUENCE [LARGE SCALE GENOMIC DNA]</scope>
    <source>
        <strain evidence="2">CCM 8609</strain>
    </source>
</reference>
<organism evidence="1 2">
    <name type="scientific">Limosilactobacillus caviae</name>
    <dbReference type="NCBI Taxonomy" id="1769424"/>
    <lineage>
        <taxon>Bacteria</taxon>
        <taxon>Bacillati</taxon>
        <taxon>Bacillota</taxon>
        <taxon>Bacilli</taxon>
        <taxon>Lactobacillales</taxon>
        <taxon>Lactobacillaceae</taxon>
        <taxon>Limosilactobacillus</taxon>
    </lineage>
</organism>
<proteinExistence type="predicted"/>
<dbReference type="Pfam" id="PF04221">
    <property type="entry name" value="RelB"/>
    <property type="match status" value="1"/>
</dbReference>